<dbReference type="Proteomes" id="UP000077177">
    <property type="component" value="Chromosome"/>
</dbReference>
<keyword evidence="12" id="KW-1185">Reference proteome</keyword>
<accession>A0A172TZZ6</accession>
<evidence type="ECO:0000256" key="5">
    <source>
        <dbReference type="ARBA" id="ARBA00022692"/>
    </source>
</evidence>
<feature type="transmembrane region" description="Helical" evidence="10">
    <location>
        <begin position="71"/>
        <end position="89"/>
    </location>
</feature>
<comment type="subcellular location">
    <subcellularLocation>
        <location evidence="1 10">Cell membrane</location>
        <topology evidence="1 10">Multi-pass membrane protein</topology>
    </subcellularLocation>
</comment>
<evidence type="ECO:0000256" key="7">
    <source>
        <dbReference type="ARBA" id="ARBA00023065"/>
    </source>
</evidence>
<dbReference type="PROSITE" id="PS01327">
    <property type="entry name" value="MSCL"/>
    <property type="match status" value="1"/>
</dbReference>
<keyword evidence="8 10" id="KW-0472">Membrane</keyword>
<keyword evidence="3 10" id="KW-0813">Transport</keyword>
<keyword evidence="6 10" id="KW-1133">Transmembrane helix</keyword>
<feature type="transmembrane region" description="Helical" evidence="10">
    <location>
        <begin position="16"/>
        <end position="37"/>
    </location>
</feature>
<dbReference type="GO" id="GO:0008381">
    <property type="term" value="F:mechanosensitive monoatomic ion channel activity"/>
    <property type="evidence" value="ECO:0007669"/>
    <property type="project" value="UniProtKB-UniRule"/>
</dbReference>
<dbReference type="RefSeq" id="WP_066407289.1">
    <property type="nucleotide sequence ID" value="NZ_CP011390.1"/>
</dbReference>
<keyword evidence="9 10" id="KW-0407">Ion channel</keyword>
<evidence type="ECO:0000256" key="10">
    <source>
        <dbReference type="HAMAP-Rule" id="MF_00115"/>
    </source>
</evidence>
<dbReference type="Gene3D" id="1.10.1200.120">
    <property type="entry name" value="Large-conductance mechanosensitive channel, MscL, domain 1"/>
    <property type="match status" value="1"/>
</dbReference>
<name>A0A172TZZ6_9BACT</name>
<keyword evidence="4 10" id="KW-1003">Cell membrane</keyword>
<dbReference type="PANTHER" id="PTHR30266">
    <property type="entry name" value="MECHANOSENSITIVE CHANNEL MSCL"/>
    <property type="match status" value="1"/>
</dbReference>
<evidence type="ECO:0000256" key="6">
    <source>
        <dbReference type="ARBA" id="ARBA00022989"/>
    </source>
</evidence>
<dbReference type="NCBIfam" id="TIGR00220">
    <property type="entry name" value="mscL"/>
    <property type="match status" value="1"/>
</dbReference>
<keyword evidence="5 10" id="KW-0812">Transmembrane</keyword>
<comment type="subunit">
    <text evidence="10">Homopentamer.</text>
</comment>
<proteinExistence type="inferred from homology"/>
<dbReference type="SUPFAM" id="SSF81330">
    <property type="entry name" value="Gated mechanosensitive channel"/>
    <property type="match status" value="1"/>
</dbReference>
<reference evidence="12" key="1">
    <citation type="submission" date="2015-01" db="EMBL/GenBank/DDBJ databases">
        <title>Flavisolibacter sp./LCS9/ whole genome sequencing.</title>
        <authorList>
            <person name="Kim M.K."/>
            <person name="Srinivasan S."/>
            <person name="Lee J.-J."/>
        </authorList>
    </citation>
    <scope>NUCLEOTIDE SEQUENCE [LARGE SCALE GENOMIC DNA]</scope>
    <source>
        <strain evidence="12">LCS9</strain>
    </source>
</reference>
<comment type="function">
    <text evidence="10">Channel that opens in response to stretch forces in the membrane lipid bilayer. May participate in the regulation of osmotic pressure changes within the cell.</text>
</comment>
<evidence type="ECO:0000256" key="4">
    <source>
        <dbReference type="ARBA" id="ARBA00022475"/>
    </source>
</evidence>
<dbReference type="EMBL" id="CP011390">
    <property type="protein sequence ID" value="ANE52576.1"/>
    <property type="molecule type" value="Genomic_DNA"/>
</dbReference>
<dbReference type="STRING" id="1492898.SY85_20925"/>
<dbReference type="PANTHER" id="PTHR30266:SF2">
    <property type="entry name" value="LARGE-CONDUCTANCE MECHANOSENSITIVE CHANNEL"/>
    <property type="match status" value="1"/>
</dbReference>
<dbReference type="Pfam" id="PF01741">
    <property type="entry name" value="MscL"/>
    <property type="match status" value="1"/>
</dbReference>
<dbReference type="PRINTS" id="PR01264">
    <property type="entry name" value="MECHCHANNEL"/>
</dbReference>
<evidence type="ECO:0000256" key="2">
    <source>
        <dbReference type="ARBA" id="ARBA00007254"/>
    </source>
</evidence>
<evidence type="ECO:0000256" key="8">
    <source>
        <dbReference type="ARBA" id="ARBA00023136"/>
    </source>
</evidence>
<dbReference type="AlphaFoldDB" id="A0A172TZZ6"/>
<dbReference type="InterPro" id="IPR019823">
    <property type="entry name" value="Mechanosensitive_channel_CS"/>
</dbReference>
<comment type="similarity">
    <text evidence="2 10">Belongs to the MscL family.</text>
</comment>
<dbReference type="OrthoDB" id="9810350at2"/>
<protein>
    <recommendedName>
        <fullName evidence="10">Large-conductance mechanosensitive channel</fullName>
    </recommendedName>
</protein>
<dbReference type="KEGG" id="fla:SY85_20925"/>
<dbReference type="InterPro" id="IPR036019">
    <property type="entry name" value="MscL_channel"/>
</dbReference>
<dbReference type="InterPro" id="IPR001185">
    <property type="entry name" value="MS_channel"/>
</dbReference>
<evidence type="ECO:0000256" key="1">
    <source>
        <dbReference type="ARBA" id="ARBA00004651"/>
    </source>
</evidence>
<keyword evidence="7 10" id="KW-0406">Ion transport</keyword>
<evidence type="ECO:0000313" key="12">
    <source>
        <dbReference type="Proteomes" id="UP000077177"/>
    </source>
</evidence>
<evidence type="ECO:0000256" key="3">
    <source>
        <dbReference type="ARBA" id="ARBA00022448"/>
    </source>
</evidence>
<dbReference type="HAMAP" id="MF_00115">
    <property type="entry name" value="MscL"/>
    <property type="match status" value="1"/>
</dbReference>
<organism evidence="11 12">
    <name type="scientific">Flavisolibacter tropicus</name>
    <dbReference type="NCBI Taxonomy" id="1492898"/>
    <lineage>
        <taxon>Bacteria</taxon>
        <taxon>Pseudomonadati</taxon>
        <taxon>Bacteroidota</taxon>
        <taxon>Chitinophagia</taxon>
        <taxon>Chitinophagales</taxon>
        <taxon>Chitinophagaceae</taxon>
        <taxon>Flavisolibacter</taxon>
    </lineage>
</organism>
<dbReference type="InterPro" id="IPR037673">
    <property type="entry name" value="MSC/AndL"/>
</dbReference>
<dbReference type="PATRIC" id="fig|1492898.3.peg.4543"/>
<evidence type="ECO:0000256" key="9">
    <source>
        <dbReference type="ARBA" id="ARBA00023303"/>
    </source>
</evidence>
<reference evidence="11 12" key="2">
    <citation type="journal article" date="2016" name="Int. J. Syst. Evol. Microbiol.">
        <title>Flavisolibacter tropicus sp. nov., isolated from tropical soil.</title>
        <authorList>
            <person name="Lee J.J."/>
            <person name="Kang M.S."/>
            <person name="Kim G.S."/>
            <person name="Lee C.S."/>
            <person name="Lim S."/>
            <person name="Lee J."/>
            <person name="Roh S.H."/>
            <person name="Kang H."/>
            <person name="Ha J.M."/>
            <person name="Bae S."/>
            <person name="Jung H.Y."/>
            <person name="Kim M.K."/>
        </authorList>
    </citation>
    <scope>NUCLEOTIDE SEQUENCE [LARGE SCALE GENOMIC DNA]</scope>
    <source>
        <strain evidence="11 12">LCS9</strain>
    </source>
</reference>
<sequence>MGFIKEFKEFALKGNVIDLAIAVIIGAAFGAIVTSLVQDVITPLILSPALKAAHLENLDQLAWNGVKYGKFLAAIITFLVIALVLFVMIQGINRLKRVKEKAADAPAPELTVTEKLLMEIRDSLHNNPRV</sequence>
<gene>
    <name evidence="10" type="primary">mscL</name>
    <name evidence="11" type="ORF">SY85_20925</name>
</gene>
<dbReference type="GO" id="GO:0005886">
    <property type="term" value="C:plasma membrane"/>
    <property type="evidence" value="ECO:0007669"/>
    <property type="project" value="UniProtKB-SubCell"/>
</dbReference>
<evidence type="ECO:0000313" key="11">
    <source>
        <dbReference type="EMBL" id="ANE52576.1"/>
    </source>
</evidence>